<dbReference type="GeneID" id="96008687"/>
<dbReference type="RefSeq" id="XP_069227249.1">
    <property type="nucleotide sequence ID" value="XM_069375849.1"/>
</dbReference>
<reference evidence="3 4" key="1">
    <citation type="journal article" date="2020" name="Microbiol. Resour. Announc.">
        <title>Draft Genome Sequence of a Cladosporium Species Isolated from the Mesophotic Ascidian Didemnum maculosum.</title>
        <authorList>
            <person name="Gioti A."/>
            <person name="Siaperas R."/>
            <person name="Nikolaivits E."/>
            <person name="Le Goff G."/>
            <person name="Ouazzani J."/>
            <person name="Kotoulas G."/>
            <person name="Topakas E."/>
        </authorList>
    </citation>
    <scope>NUCLEOTIDE SEQUENCE [LARGE SCALE GENOMIC DNA]</scope>
    <source>
        <strain evidence="3 4">TM138-S3</strain>
    </source>
</reference>
<dbReference type="AlphaFoldDB" id="A0AB34KHC1"/>
<dbReference type="CDD" id="cd09917">
    <property type="entry name" value="F-box_SF"/>
    <property type="match status" value="1"/>
</dbReference>
<dbReference type="EMBL" id="JAAQHG020000028">
    <property type="protein sequence ID" value="KAL1584143.1"/>
    <property type="molecule type" value="Genomic_DNA"/>
</dbReference>
<dbReference type="SUPFAM" id="SSF81383">
    <property type="entry name" value="F-box domain"/>
    <property type="match status" value="1"/>
</dbReference>
<feature type="domain" description="F-box" evidence="2">
    <location>
        <begin position="56"/>
        <end position="87"/>
    </location>
</feature>
<proteinExistence type="predicted"/>
<gene>
    <name evidence="3" type="ORF">WHR41_07244</name>
</gene>
<dbReference type="Proteomes" id="UP000803884">
    <property type="component" value="Unassembled WGS sequence"/>
</dbReference>
<comment type="caution">
    <text evidence="3">The sequence shown here is derived from an EMBL/GenBank/DDBJ whole genome shotgun (WGS) entry which is preliminary data.</text>
</comment>
<evidence type="ECO:0000259" key="2">
    <source>
        <dbReference type="Pfam" id="PF00646"/>
    </source>
</evidence>
<evidence type="ECO:0000256" key="1">
    <source>
        <dbReference type="SAM" id="MobiDB-lite"/>
    </source>
</evidence>
<dbReference type="Pfam" id="PF00646">
    <property type="entry name" value="F-box"/>
    <property type="match status" value="1"/>
</dbReference>
<sequence>MNSSNSHRLPIPVETSHVVHRNPPAQNPQEPQKLPLAIHTCDRSDGCAARKVFETNELLEGVLGYVSTTDILSLRLVNKQWASLVQASPTLRLHLFADAQWPYPAMDFELLPVSIRGLEIRRGDPVHLGHWIEVKIDVNAADHILNDSCSPHKTVDTIRCTSMGILSPPQERPKLQPNQVQPRYHDLQITQPPITSIQVQTFLVRNTNSASPSTSAGSNRRTHDPPRGAAKLHCDAGITLGFLARTATNLLIAGPSPLGSSRLSFHTGSHVLFRAIVSYCQTDIAPRERSRAETVTQLPSVLSAFE</sequence>
<organism evidence="3 4">
    <name type="scientific">Cladosporium halotolerans</name>
    <dbReference type="NCBI Taxonomy" id="1052096"/>
    <lineage>
        <taxon>Eukaryota</taxon>
        <taxon>Fungi</taxon>
        <taxon>Dikarya</taxon>
        <taxon>Ascomycota</taxon>
        <taxon>Pezizomycotina</taxon>
        <taxon>Dothideomycetes</taxon>
        <taxon>Dothideomycetidae</taxon>
        <taxon>Cladosporiales</taxon>
        <taxon>Cladosporiaceae</taxon>
        <taxon>Cladosporium</taxon>
    </lineage>
</organism>
<accession>A0AB34KHC1</accession>
<feature type="region of interest" description="Disordered" evidence="1">
    <location>
        <begin position="1"/>
        <end position="31"/>
    </location>
</feature>
<dbReference type="InterPro" id="IPR036047">
    <property type="entry name" value="F-box-like_dom_sf"/>
</dbReference>
<feature type="region of interest" description="Disordered" evidence="1">
    <location>
        <begin position="208"/>
        <end position="227"/>
    </location>
</feature>
<evidence type="ECO:0000313" key="4">
    <source>
        <dbReference type="Proteomes" id="UP000803884"/>
    </source>
</evidence>
<protein>
    <recommendedName>
        <fullName evidence="2">F-box domain-containing protein</fullName>
    </recommendedName>
</protein>
<evidence type="ECO:0000313" key="3">
    <source>
        <dbReference type="EMBL" id="KAL1584143.1"/>
    </source>
</evidence>
<keyword evidence="4" id="KW-1185">Reference proteome</keyword>
<name>A0AB34KHC1_9PEZI</name>
<dbReference type="InterPro" id="IPR001810">
    <property type="entry name" value="F-box_dom"/>
</dbReference>
<feature type="compositionally biased region" description="Polar residues" evidence="1">
    <location>
        <begin position="208"/>
        <end position="219"/>
    </location>
</feature>